<evidence type="ECO:0000256" key="1">
    <source>
        <dbReference type="SAM" id="MobiDB-lite"/>
    </source>
</evidence>
<accession>A0A1S8D572</accession>
<organism evidence="2 3">
    <name type="scientific">Roseomonas mucosa</name>
    <dbReference type="NCBI Taxonomy" id="207340"/>
    <lineage>
        <taxon>Bacteria</taxon>
        <taxon>Pseudomonadati</taxon>
        <taxon>Pseudomonadota</taxon>
        <taxon>Alphaproteobacteria</taxon>
        <taxon>Acetobacterales</taxon>
        <taxon>Roseomonadaceae</taxon>
        <taxon>Roseomonas</taxon>
    </lineage>
</organism>
<protein>
    <submittedName>
        <fullName evidence="2">Uncharacterized protein</fullName>
    </submittedName>
</protein>
<keyword evidence="3" id="KW-1185">Reference proteome</keyword>
<comment type="caution">
    <text evidence="2">The sequence shown here is derived from an EMBL/GenBank/DDBJ whole genome shotgun (WGS) entry which is preliminary data.</text>
</comment>
<feature type="region of interest" description="Disordered" evidence="1">
    <location>
        <begin position="81"/>
        <end position="101"/>
    </location>
</feature>
<reference evidence="2" key="1">
    <citation type="submission" date="2016-12" db="EMBL/GenBank/DDBJ databases">
        <title>Draft genome sequence of Roseomonas mucosa strain AU37, isolated from a peripheral intravenous catheter.</title>
        <authorList>
            <person name="Choudhury M.A."/>
            <person name="Sidjabat H.E."/>
            <person name="Wailan A.M."/>
            <person name="Zhang L."/>
            <person name="Marsh N.M."/>
            <person name="Rickard C.M."/>
            <person name="Davies M."/>
            <person name="Mcmillan D.J."/>
        </authorList>
    </citation>
    <scope>NUCLEOTIDE SEQUENCE [LARGE SCALE GENOMIC DNA]</scope>
    <source>
        <strain evidence="2">AU37</strain>
    </source>
</reference>
<dbReference type="STRING" id="207340.APZ41_013045"/>
<gene>
    <name evidence="2" type="ORF">APZ41_013045</name>
</gene>
<dbReference type="EMBL" id="LLWF02000043">
    <property type="protein sequence ID" value="ONH82740.1"/>
    <property type="molecule type" value="Genomic_DNA"/>
</dbReference>
<dbReference type="Proteomes" id="UP000054844">
    <property type="component" value="Unassembled WGS sequence"/>
</dbReference>
<dbReference type="AlphaFoldDB" id="A0A1S8D572"/>
<evidence type="ECO:0000313" key="2">
    <source>
        <dbReference type="EMBL" id="ONH82740.1"/>
    </source>
</evidence>
<name>A0A1S8D572_9PROT</name>
<proteinExistence type="predicted"/>
<evidence type="ECO:0000313" key="3">
    <source>
        <dbReference type="Proteomes" id="UP000054844"/>
    </source>
</evidence>
<sequence>MISEGGRQAVLKSRGSTGLTAAGVQAYIGGAIRRGARLSAEQVGLAAGRVRELIQEARSPAEASALRKLLADTMALRPASEAVQKAAQRDDVPAEQEPEAGADHAAELGEMEARTRRLLAKAPATERAVLEAQLAKIQAMRAALQRGAVVKGAGGGLHPLRLRALARAEAATRAPVGKASAGGGMHPLRLRALARAAGGAG</sequence>